<evidence type="ECO:0000256" key="1">
    <source>
        <dbReference type="ARBA" id="ARBA00004141"/>
    </source>
</evidence>
<evidence type="ECO:0000256" key="5">
    <source>
        <dbReference type="ARBA" id="ARBA00023136"/>
    </source>
</evidence>
<dbReference type="Gene3D" id="1.20.1250.20">
    <property type="entry name" value="MFS general substrate transporter like domains"/>
    <property type="match status" value="1"/>
</dbReference>
<dbReference type="PANTHER" id="PTHR23502">
    <property type="entry name" value="MAJOR FACILITATOR SUPERFAMILY"/>
    <property type="match status" value="1"/>
</dbReference>
<name>A0AAN6G9X9_9BASI</name>
<dbReference type="SUPFAM" id="SSF103473">
    <property type="entry name" value="MFS general substrate transporter"/>
    <property type="match status" value="2"/>
</dbReference>
<feature type="transmembrane region" description="Helical" evidence="7">
    <location>
        <begin position="446"/>
        <end position="463"/>
    </location>
</feature>
<gene>
    <name evidence="9" type="ORF">OC842_004296</name>
</gene>
<feature type="transmembrane region" description="Helical" evidence="7">
    <location>
        <begin position="201"/>
        <end position="220"/>
    </location>
</feature>
<feature type="domain" description="Major facilitator superfamily (MFS) profile" evidence="8">
    <location>
        <begin position="45"/>
        <end position="563"/>
    </location>
</feature>
<dbReference type="InterPro" id="IPR020846">
    <property type="entry name" value="MFS_dom"/>
</dbReference>
<feature type="transmembrane region" description="Helical" evidence="7">
    <location>
        <begin position="110"/>
        <end position="128"/>
    </location>
</feature>
<comment type="subcellular location">
    <subcellularLocation>
        <location evidence="1">Membrane</location>
        <topology evidence="1">Multi-pass membrane protein</topology>
    </subcellularLocation>
</comment>
<feature type="transmembrane region" description="Helical" evidence="7">
    <location>
        <begin position="42"/>
        <end position="60"/>
    </location>
</feature>
<dbReference type="PROSITE" id="PS50850">
    <property type="entry name" value="MFS"/>
    <property type="match status" value="1"/>
</dbReference>
<evidence type="ECO:0000313" key="9">
    <source>
        <dbReference type="EMBL" id="KAK0529272.1"/>
    </source>
</evidence>
<feature type="transmembrane region" description="Helical" evidence="7">
    <location>
        <begin position="513"/>
        <end position="535"/>
    </location>
</feature>
<feature type="transmembrane region" description="Helical" evidence="7">
    <location>
        <begin position="336"/>
        <end position="356"/>
    </location>
</feature>
<dbReference type="AlphaFoldDB" id="A0AAN6G9X9"/>
<dbReference type="Gene3D" id="1.20.1720.10">
    <property type="entry name" value="Multidrug resistance protein D"/>
    <property type="match status" value="1"/>
</dbReference>
<dbReference type="Pfam" id="PF07690">
    <property type="entry name" value="MFS_1"/>
    <property type="match status" value="1"/>
</dbReference>
<feature type="transmembrane region" description="Helical" evidence="7">
    <location>
        <begin position="170"/>
        <end position="195"/>
    </location>
</feature>
<dbReference type="EMBL" id="JAPDMQ010000248">
    <property type="protein sequence ID" value="KAK0529272.1"/>
    <property type="molecule type" value="Genomic_DNA"/>
</dbReference>
<evidence type="ECO:0000256" key="2">
    <source>
        <dbReference type="ARBA" id="ARBA00022448"/>
    </source>
</evidence>
<keyword evidence="5 7" id="KW-0472">Membrane</keyword>
<dbReference type="Proteomes" id="UP001176521">
    <property type="component" value="Unassembled WGS sequence"/>
</dbReference>
<feature type="transmembrane region" description="Helical" evidence="7">
    <location>
        <begin position="475"/>
        <end position="501"/>
    </location>
</feature>
<reference evidence="9" key="1">
    <citation type="journal article" date="2023" name="PhytoFront">
        <title>Draft Genome Resources of Seven Strains of Tilletia horrida, Causal Agent of Kernel Smut of Rice.</title>
        <authorList>
            <person name="Khanal S."/>
            <person name="Antony Babu S."/>
            <person name="Zhou X.G."/>
        </authorList>
    </citation>
    <scope>NUCLEOTIDE SEQUENCE</scope>
    <source>
        <strain evidence="9">TX3</strain>
    </source>
</reference>
<dbReference type="GO" id="GO:0022857">
    <property type="term" value="F:transmembrane transporter activity"/>
    <property type="evidence" value="ECO:0007669"/>
    <property type="project" value="InterPro"/>
</dbReference>
<dbReference type="PANTHER" id="PTHR23502:SF51">
    <property type="entry name" value="QUINIDINE RESISTANCE PROTEIN 1-RELATED"/>
    <property type="match status" value="1"/>
</dbReference>
<evidence type="ECO:0000256" key="6">
    <source>
        <dbReference type="SAM" id="MobiDB-lite"/>
    </source>
</evidence>
<comment type="caution">
    <text evidence="9">The sequence shown here is derived from an EMBL/GenBank/DDBJ whole genome shotgun (WGS) entry which is preliminary data.</text>
</comment>
<feature type="transmembrane region" description="Helical" evidence="7">
    <location>
        <begin position="541"/>
        <end position="560"/>
    </location>
</feature>
<dbReference type="InterPro" id="IPR011701">
    <property type="entry name" value="MFS"/>
</dbReference>
<evidence type="ECO:0000256" key="3">
    <source>
        <dbReference type="ARBA" id="ARBA00022692"/>
    </source>
</evidence>
<keyword evidence="4 7" id="KW-1133">Transmembrane helix</keyword>
<feature type="compositionally biased region" description="Basic and acidic residues" evidence="6">
    <location>
        <begin position="374"/>
        <end position="384"/>
    </location>
</feature>
<keyword evidence="3 7" id="KW-0812">Transmembrane</keyword>
<evidence type="ECO:0000256" key="7">
    <source>
        <dbReference type="SAM" id="Phobius"/>
    </source>
</evidence>
<keyword evidence="10" id="KW-1185">Reference proteome</keyword>
<evidence type="ECO:0000313" key="10">
    <source>
        <dbReference type="Proteomes" id="UP001176521"/>
    </source>
</evidence>
<proteinExistence type="predicted"/>
<feature type="transmembrane region" description="Helical" evidence="7">
    <location>
        <begin position="134"/>
        <end position="158"/>
    </location>
</feature>
<accession>A0AAN6G9X9</accession>
<evidence type="ECO:0000259" key="8">
    <source>
        <dbReference type="PROSITE" id="PS50850"/>
    </source>
</evidence>
<feature type="transmembrane region" description="Helical" evidence="7">
    <location>
        <begin position="298"/>
        <end position="316"/>
    </location>
</feature>
<keyword evidence="2" id="KW-0813">Transport</keyword>
<feature type="transmembrane region" description="Helical" evidence="7">
    <location>
        <begin position="80"/>
        <end position="98"/>
    </location>
</feature>
<dbReference type="GO" id="GO:0005886">
    <property type="term" value="C:plasma membrane"/>
    <property type="evidence" value="ECO:0007669"/>
    <property type="project" value="TreeGrafter"/>
</dbReference>
<dbReference type="InterPro" id="IPR036259">
    <property type="entry name" value="MFS_trans_sf"/>
</dbReference>
<protein>
    <recommendedName>
        <fullName evidence="8">Major facilitator superfamily (MFS) profile domain-containing protein</fullName>
    </recommendedName>
</protein>
<sequence>MSIPTTGVENDLEIGVPSPQEPPVLVENALEQPDNVFSPSRVAIIVGIATSAAFISPMTANVFLPALPAVAKDLNVSIERINLAIFIYMIAQGISPLFLGGSDALGRRSIYMICFIIYSGANAGLANLPDGDFAGLLVLRFMQACGSASMIAIGVGVISDVCTPQNRGSLMGVVQGGSTLGPAIGPVLGGVFGQVFGWRGIFWFCFILGAIVLALVLVFLPETLAPARANTALPILVRTAWIDLCLRRKPQIQDQPDFHCEKSAKAGSHQSFRQVSARLLRACWSPLRALRVLKQPEILLALLSFALPFACFYGVTVPLSDQFEQRYGLSTLQSGLVFLAPGIGVTVSSVVSGRLLDYSFRKVRVQFEKERSAEADAEAQREQARSPAPAQVSSDIRTGRRGSDQSSQHTVVAPATVQPGLTPSSKGLTKAETTALFPLERARLEFYPYWTALMVAGFLGYGWTLNSNVHLSVPIIFTFVVGVACGGQFSILSCILVDYAGGKGASITAVNNLFRCLTGAIVSAVVQYIIAGIGIGWTQTIFALISLSASGIAFAMFRLGPGWRRRRFVQASTSS</sequence>
<feature type="region of interest" description="Disordered" evidence="6">
    <location>
        <begin position="374"/>
        <end position="426"/>
    </location>
</feature>
<organism evidence="9 10">
    <name type="scientific">Tilletia horrida</name>
    <dbReference type="NCBI Taxonomy" id="155126"/>
    <lineage>
        <taxon>Eukaryota</taxon>
        <taxon>Fungi</taxon>
        <taxon>Dikarya</taxon>
        <taxon>Basidiomycota</taxon>
        <taxon>Ustilaginomycotina</taxon>
        <taxon>Exobasidiomycetes</taxon>
        <taxon>Tilletiales</taxon>
        <taxon>Tilletiaceae</taxon>
        <taxon>Tilletia</taxon>
    </lineage>
</organism>
<evidence type="ECO:0000256" key="4">
    <source>
        <dbReference type="ARBA" id="ARBA00022989"/>
    </source>
</evidence>